<comment type="subcellular location">
    <subcellularLocation>
        <location evidence="2">Cell membrane</location>
    </subcellularLocation>
</comment>
<dbReference type="Gene3D" id="1.10.287.130">
    <property type="match status" value="1"/>
</dbReference>
<dbReference type="InterPro" id="IPR003594">
    <property type="entry name" value="HATPase_dom"/>
</dbReference>
<keyword evidence="6 10" id="KW-0418">Kinase</keyword>
<dbReference type="InterPro" id="IPR036890">
    <property type="entry name" value="HATPase_C_sf"/>
</dbReference>
<comment type="catalytic activity">
    <reaction evidence="1">
        <text>ATP + protein L-histidine = ADP + protein N-phospho-L-histidine.</text>
        <dbReference type="EC" id="2.7.13.3"/>
    </reaction>
</comment>
<accession>A0A7W7CL59</accession>
<dbReference type="Gene3D" id="3.30.450.20">
    <property type="entry name" value="PAS domain"/>
    <property type="match status" value="1"/>
</dbReference>
<evidence type="ECO:0000256" key="7">
    <source>
        <dbReference type="ARBA" id="ARBA00023012"/>
    </source>
</evidence>
<dbReference type="SMART" id="SM00387">
    <property type="entry name" value="HATPase_c"/>
    <property type="match status" value="1"/>
</dbReference>
<dbReference type="FunFam" id="3.30.565.10:FF:000006">
    <property type="entry name" value="Sensor histidine kinase WalK"/>
    <property type="match status" value="1"/>
</dbReference>
<dbReference type="PRINTS" id="PR00344">
    <property type="entry name" value="BCTRLSENSOR"/>
</dbReference>
<feature type="domain" description="PAC" evidence="9">
    <location>
        <begin position="262"/>
        <end position="314"/>
    </location>
</feature>
<keyword evidence="7" id="KW-0902">Two-component regulatory system</keyword>
<evidence type="ECO:0000313" key="10">
    <source>
        <dbReference type="EMBL" id="MBB4690567.1"/>
    </source>
</evidence>
<evidence type="ECO:0000256" key="3">
    <source>
        <dbReference type="ARBA" id="ARBA00012438"/>
    </source>
</evidence>
<evidence type="ECO:0000256" key="2">
    <source>
        <dbReference type="ARBA" id="ARBA00004236"/>
    </source>
</evidence>
<dbReference type="InterPro" id="IPR013656">
    <property type="entry name" value="PAS_4"/>
</dbReference>
<gene>
    <name evidence="10" type="ORF">BKA14_000715</name>
</gene>
<keyword evidence="11" id="KW-1185">Reference proteome</keyword>
<evidence type="ECO:0000256" key="6">
    <source>
        <dbReference type="ARBA" id="ARBA00022777"/>
    </source>
</evidence>
<evidence type="ECO:0000313" key="11">
    <source>
        <dbReference type="Proteomes" id="UP000542742"/>
    </source>
</evidence>
<dbReference type="PANTHER" id="PTHR43304:SF1">
    <property type="entry name" value="PAC DOMAIN-CONTAINING PROTEIN"/>
    <property type="match status" value="1"/>
</dbReference>
<dbReference type="SUPFAM" id="SSF55785">
    <property type="entry name" value="PYP-like sensor domain (PAS domain)"/>
    <property type="match status" value="1"/>
</dbReference>
<dbReference type="PROSITE" id="PS50109">
    <property type="entry name" value="HIS_KIN"/>
    <property type="match status" value="1"/>
</dbReference>
<dbReference type="InterPro" id="IPR052162">
    <property type="entry name" value="Sensor_kinase/Photoreceptor"/>
</dbReference>
<keyword evidence="5" id="KW-0808">Transferase</keyword>
<dbReference type="Gene3D" id="3.30.450.40">
    <property type="match status" value="1"/>
</dbReference>
<dbReference type="InterPro" id="IPR000700">
    <property type="entry name" value="PAS-assoc_C"/>
</dbReference>
<evidence type="ECO:0000259" key="8">
    <source>
        <dbReference type="PROSITE" id="PS50109"/>
    </source>
</evidence>
<feature type="domain" description="Histidine kinase" evidence="8">
    <location>
        <begin position="346"/>
        <end position="558"/>
    </location>
</feature>
<dbReference type="SUPFAM" id="SSF47384">
    <property type="entry name" value="Homodimeric domain of signal transducing histidine kinase"/>
    <property type="match status" value="1"/>
</dbReference>
<proteinExistence type="predicted"/>
<sequence length="558" mass="61591">MEVASVVIGSVLDEERRLAVLHEYCVLDAPADEELTTVVRVAALVAGVPTATLNLIDESRQCQLTTYGFEGGNSARSDSMCAIQFRAGRFVHVPDAREHPLYCDNPWVNGHIANVRFYASAPLITPEGYALGTLCVFDDQVKELTDEQSGRLIDLADVLVALFERRRQARLNERLAVESEHRQRFITTVLETINVGVVVSDPAGHVTLLNRAARDWHGMDADASLDPSALPDRYGLFDAEGRSRLTPDQIPLLRALHDGKIEDVEMTLRAPGRPTILLNCNGSQLVDDAGEVLGAVVVMNDVTADRAYRRELERASAEIAARGEKLSLAMVELRRSNEELEQFAGAVSHDLVRPMAAAHGFLDLLVGEYTAELDERATKWLTGAIRSVERMQKLVDALLRYARAGQTPYKAEPVHLNSVVLDVLADLRTATESSGAQISTTDDLPTIQGDPVLLRQLLQNLFDNAMKYRRPDRACHITVSAEDQPDQWIVRVADNGIGIPPDQRERVFEMFAQVDPKQQKGFGIGLSTCLRILDRHRGRITLEETPGGGTTVCLQLPK</sequence>
<dbReference type="AlphaFoldDB" id="A0A7W7CL59"/>
<evidence type="ECO:0000256" key="5">
    <source>
        <dbReference type="ARBA" id="ARBA00022679"/>
    </source>
</evidence>
<dbReference type="InterPro" id="IPR036097">
    <property type="entry name" value="HisK_dim/P_sf"/>
</dbReference>
<dbReference type="EMBL" id="JACHMF010000001">
    <property type="protein sequence ID" value="MBB4690567.1"/>
    <property type="molecule type" value="Genomic_DNA"/>
</dbReference>
<organism evidence="10 11">
    <name type="scientific">Paractinoplanes abujensis</name>
    <dbReference type="NCBI Taxonomy" id="882441"/>
    <lineage>
        <taxon>Bacteria</taxon>
        <taxon>Bacillati</taxon>
        <taxon>Actinomycetota</taxon>
        <taxon>Actinomycetes</taxon>
        <taxon>Micromonosporales</taxon>
        <taxon>Micromonosporaceae</taxon>
        <taxon>Paractinoplanes</taxon>
    </lineage>
</organism>
<evidence type="ECO:0000256" key="4">
    <source>
        <dbReference type="ARBA" id="ARBA00022553"/>
    </source>
</evidence>
<dbReference type="RefSeq" id="WP_311776098.1">
    <property type="nucleotide sequence ID" value="NZ_JACHMF010000001.1"/>
</dbReference>
<dbReference type="InterPro" id="IPR035965">
    <property type="entry name" value="PAS-like_dom_sf"/>
</dbReference>
<protein>
    <recommendedName>
        <fullName evidence="3">histidine kinase</fullName>
        <ecNumber evidence="3">2.7.13.3</ecNumber>
    </recommendedName>
</protein>
<dbReference type="Pfam" id="PF02518">
    <property type="entry name" value="HATPase_c"/>
    <property type="match status" value="1"/>
</dbReference>
<reference evidence="10 11" key="1">
    <citation type="submission" date="2020-08" db="EMBL/GenBank/DDBJ databases">
        <title>Sequencing the genomes of 1000 actinobacteria strains.</title>
        <authorList>
            <person name="Klenk H.-P."/>
        </authorList>
    </citation>
    <scope>NUCLEOTIDE SEQUENCE [LARGE SCALE GENOMIC DNA]</scope>
    <source>
        <strain evidence="10 11">DSM 45518</strain>
    </source>
</reference>
<dbReference type="Gene3D" id="3.30.565.10">
    <property type="entry name" value="Histidine kinase-like ATPase, C-terminal domain"/>
    <property type="match status" value="1"/>
</dbReference>
<evidence type="ECO:0000256" key="1">
    <source>
        <dbReference type="ARBA" id="ARBA00000085"/>
    </source>
</evidence>
<dbReference type="InterPro" id="IPR029016">
    <property type="entry name" value="GAF-like_dom_sf"/>
</dbReference>
<dbReference type="InterPro" id="IPR000014">
    <property type="entry name" value="PAS"/>
</dbReference>
<dbReference type="SUPFAM" id="SSF55781">
    <property type="entry name" value="GAF domain-like"/>
    <property type="match status" value="1"/>
</dbReference>
<dbReference type="PANTHER" id="PTHR43304">
    <property type="entry name" value="PHYTOCHROME-LIKE PROTEIN CPH1"/>
    <property type="match status" value="1"/>
</dbReference>
<dbReference type="CDD" id="cd00130">
    <property type="entry name" value="PAS"/>
    <property type="match status" value="1"/>
</dbReference>
<dbReference type="InterPro" id="IPR004358">
    <property type="entry name" value="Sig_transdc_His_kin-like_C"/>
</dbReference>
<evidence type="ECO:0000259" key="9">
    <source>
        <dbReference type="PROSITE" id="PS50113"/>
    </source>
</evidence>
<dbReference type="SMART" id="SM00388">
    <property type="entry name" value="HisKA"/>
    <property type="match status" value="1"/>
</dbReference>
<name>A0A7W7CL59_9ACTN</name>
<dbReference type="CDD" id="cd00082">
    <property type="entry name" value="HisKA"/>
    <property type="match status" value="1"/>
</dbReference>
<dbReference type="SUPFAM" id="SSF55874">
    <property type="entry name" value="ATPase domain of HSP90 chaperone/DNA topoisomerase II/histidine kinase"/>
    <property type="match status" value="1"/>
</dbReference>
<dbReference type="Proteomes" id="UP000542742">
    <property type="component" value="Unassembled WGS sequence"/>
</dbReference>
<dbReference type="Pfam" id="PF00512">
    <property type="entry name" value="HisKA"/>
    <property type="match status" value="1"/>
</dbReference>
<dbReference type="GO" id="GO:0000155">
    <property type="term" value="F:phosphorelay sensor kinase activity"/>
    <property type="evidence" value="ECO:0007669"/>
    <property type="project" value="InterPro"/>
</dbReference>
<dbReference type="GO" id="GO:0005886">
    <property type="term" value="C:plasma membrane"/>
    <property type="evidence" value="ECO:0007669"/>
    <property type="project" value="UniProtKB-SubCell"/>
</dbReference>
<dbReference type="EC" id="2.7.13.3" evidence="3"/>
<dbReference type="PROSITE" id="PS50113">
    <property type="entry name" value="PAC"/>
    <property type="match status" value="1"/>
</dbReference>
<dbReference type="InterPro" id="IPR003661">
    <property type="entry name" value="HisK_dim/P_dom"/>
</dbReference>
<dbReference type="InterPro" id="IPR005467">
    <property type="entry name" value="His_kinase_dom"/>
</dbReference>
<dbReference type="Pfam" id="PF08448">
    <property type="entry name" value="PAS_4"/>
    <property type="match status" value="1"/>
</dbReference>
<comment type="caution">
    <text evidence="10">The sequence shown here is derived from an EMBL/GenBank/DDBJ whole genome shotgun (WGS) entry which is preliminary data.</text>
</comment>
<keyword evidence="4" id="KW-0597">Phosphoprotein</keyword>